<reference evidence="2" key="2">
    <citation type="submission" date="2020-05" db="UniProtKB">
        <authorList>
            <consortium name="EnsemblMetazoa"/>
        </authorList>
    </citation>
    <scope>IDENTIFICATION</scope>
    <source>
        <strain evidence="2">A-37</strain>
    </source>
</reference>
<keyword evidence="3" id="KW-1185">Reference proteome</keyword>
<evidence type="ECO:0000256" key="1">
    <source>
        <dbReference type="SAM" id="MobiDB-lite"/>
    </source>
</evidence>
<reference evidence="3" key="1">
    <citation type="submission" date="2013-09" db="EMBL/GenBank/DDBJ databases">
        <title>The Genome Sequence of Anopheles culicifacies species A.</title>
        <authorList>
            <consortium name="The Broad Institute Genomics Platform"/>
            <person name="Neafsey D.E."/>
            <person name="Besansky N."/>
            <person name="Howell P."/>
            <person name="Walton C."/>
            <person name="Young S.K."/>
            <person name="Zeng Q."/>
            <person name="Gargeya S."/>
            <person name="Fitzgerald M."/>
            <person name="Haas B."/>
            <person name="Abouelleil A."/>
            <person name="Allen A.W."/>
            <person name="Alvarado L."/>
            <person name="Arachchi H.M."/>
            <person name="Berlin A.M."/>
            <person name="Chapman S.B."/>
            <person name="Gainer-Dewar J."/>
            <person name="Goldberg J."/>
            <person name="Griggs A."/>
            <person name="Gujja S."/>
            <person name="Hansen M."/>
            <person name="Howarth C."/>
            <person name="Imamovic A."/>
            <person name="Ireland A."/>
            <person name="Larimer J."/>
            <person name="McCowan C."/>
            <person name="Murphy C."/>
            <person name="Pearson M."/>
            <person name="Poon T.W."/>
            <person name="Priest M."/>
            <person name="Roberts A."/>
            <person name="Saif S."/>
            <person name="Shea T."/>
            <person name="Sisk P."/>
            <person name="Sykes S."/>
            <person name="Wortman J."/>
            <person name="Nusbaum C."/>
            <person name="Birren B."/>
        </authorList>
    </citation>
    <scope>NUCLEOTIDE SEQUENCE [LARGE SCALE GENOMIC DNA]</scope>
    <source>
        <strain evidence="3">A-37</strain>
    </source>
</reference>
<protein>
    <submittedName>
        <fullName evidence="2">Uncharacterized protein</fullName>
    </submittedName>
</protein>
<sequence>MVARRRDSIGRAPSQYGNARDTPRTRCYQLPTQFLNVTLQQLLVVSAHVQYLEVGLVELQQCATLNRMLHEGRYMMIEADTEQPLAYLAGVFVCNRESQTLIKVIEEQDREHFTCSLDHSSTGPFFHWCVSRIRSLEKLDVEPDRSSVRLGE</sequence>
<name>A0A182MVR6_9DIPT</name>
<evidence type="ECO:0000313" key="3">
    <source>
        <dbReference type="Proteomes" id="UP000075883"/>
    </source>
</evidence>
<dbReference type="EnsemblMetazoa" id="ACUA027444-RA">
    <property type="protein sequence ID" value="ACUA027444-PA"/>
    <property type="gene ID" value="ACUA027444"/>
</dbReference>
<dbReference type="EMBL" id="AXCM01004544">
    <property type="status" value="NOT_ANNOTATED_CDS"/>
    <property type="molecule type" value="Genomic_DNA"/>
</dbReference>
<feature type="region of interest" description="Disordered" evidence="1">
    <location>
        <begin position="1"/>
        <end position="23"/>
    </location>
</feature>
<evidence type="ECO:0000313" key="2">
    <source>
        <dbReference type="EnsemblMetazoa" id="ACUA027444-PA"/>
    </source>
</evidence>
<dbReference type="EMBL" id="AXCM01004543">
    <property type="status" value="NOT_ANNOTATED_CDS"/>
    <property type="molecule type" value="Genomic_DNA"/>
</dbReference>
<dbReference type="VEuPathDB" id="VectorBase:ACUA027444"/>
<organism evidence="2 3">
    <name type="scientific">Anopheles culicifacies</name>
    <dbReference type="NCBI Taxonomy" id="139723"/>
    <lineage>
        <taxon>Eukaryota</taxon>
        <taxon>Metazoa</taxon>
        <taxon>Ecdysozoa</taxon>
        <taxon>Arthropoda</taxon>
        <taxon>Hexapoda</taxon>
        <taxon>Insecta</taxon>
        <taxon>Pterygota</taxon>
        <taxon>Neoptera</taxon>
        <taxon>Endopterygota</taxon>
        <taxon>Diptera</taxon>
        <taxon>Nematocera</taxon>
        <taxon>Culicoidea</taxon>
        <taxon>Culicidae</taxon>
        <taxon>Anophelinae</taxon>
        <taxon>Anopheles</taxon>
        <taxon>culicifacies species complex</taxon>
    </lineage>
</organism>
<dbReference type="Proteomes" id="UP000075883">
    <property type="component" value="Unassembled WGS sequence"/>
</dbReference>
<proteinExistence type="predicted"/>
<accession>A0A182MVR6</accession>
<dbReference type="AlphaFoldDB" id="A0A182MVR6"/>